<protein>
    <recommendedName>
        <fullName evidence="4">Eukaryotic translation initiation factor 3 30 kDa subunit</fullName>
    </recommendedName>
</protein>
<dbReference type="PANTHER" id="PTHR21681">
    <property type="entry name" value="EUKARYOTIC TRANSLATION INITIATION FACTOR 3 SUBUNIT J"/>
    <property type="match status" value="1"/>
</dbReference>
<accession>A0ABC8K316</accession>
<keyword evidence="3" id="KW-1185">Reference proteome</keyword>
<proteinExistence type="predicted"/>
<evidence type="ECO:0000313" key="2">
    <source>
        <dbReference type="EMBL" id="CAH8352245.1"/>
    </source>
</evidence>
<dbReference type="InterPro" id="IPR013906">
    <property type="entry name" value="eIF3j"/>
</dbReference>
<dbReference type="EMBL" id="CAKOAT010173821">
    <property type="protein sequence ID" value="CAH8352245.1"/>
    <property type="molecule type" value="Genomic_DNA"/>
</dbReference>
<dbReference type="AlphaFoldDB" id="A0ABC8K316"/>
<evidence type="ECO:0000313" key="3">
    <source>
        <dbReference type="Proteomes" id="UP001642260"/>
    </source>
</evidence>
<feature type="compositionally biased region" description="Low complexity" evidence="1">
    <location>
        <begin position="55"/>
        <end position="65"/>
    </location>
</feature>
<reference evidence="2 3" key="1">
    <citation type="submission" date="2022-03" db="EMBL/GenBank/DDBJ databases">
        <authorList>
            <person name="Macdonald S."/>
            <person name="Ahmed S."/>
            <person name="Newling K."/>
        </authorList>
    </citation>
    <scope>NUCLEOTIDE SEQUENCE [LARGE SCALE GENOMIC DNA]</scope>
</reference>
<dbReference type="Pfam" id="PF08597">
    <property type="entry name" value="eIF3_subunit"/>
    <property type="match status" value="1"/>
</dbReference>
<feature type="compositionally biased region" description="Basic and acidic residues" evidence="1">
    <location>
        <begin position="72"/>
        <end position="89"/>
    </location>
</feature>
<feature type="region of interest" description="Disordered" evidence="1">
    <location>
        <begin position="16"/>
        <end position="89"/>
    </location>
</feature>
<comment type="caution">
    <text evidence="2">The sequence shown here is derived from an EMBL/GenBank/DDBJ whole genome shotgun (WGS) entry which is preliminary data.</text>
</comment>
<name>A0ABC8K316_ERUVS</name>
<organism evidence="2 3">
    <name type="scientific">Eruca vesicaria subsp. sativa</name>
    <name type="common">Garden rocket</name>
    <name type="synonym">Eruca sativa</name>
    <dbReference type="NCBI Taxonomy" id="29727"/>
    <lineage>
        <taxon>Eukaryota</taxon>
        <taxon>Viridiplantae</taxon>
        <taxon>Streptophyta</taxon>
        <taxon>Embryophyta</taxon>
        <taxon>Tracheophyta</taxon>
        <taxon>Spermatophyta</taxon>
        <taxon>Magnoliopsida</taxon>
        <taxon>eudicotyledons</taxon>
        <taxon>Gunneridae</taxon>
        <taxon>Pentapetalae</taxon>
        <taxon>rosids</taxon>
        <taxon>malvids</taxon>
        <taxon>Brassicales</taxon>
        <taxon>Brassicaceae</taxon>
        <taxon>Brassiceae</taxon>
        <taxon>Eruca</taxon>
    </lineage>
</organism>
<evidence type="ECO:0008006" key="4">
    <source>
        <dbReference type="Google" id="ProtNLM"/>
    </source>
</evidence>
<evidence type="ECO:0000256" key="1">
    <source>
        <dbReference type="SAM" id="MobiDB-lite"/>
    </source>
</evidence>
<sequence>MSHLFLVSEAEDFQPTPAKVELKSNWDDEDVDENDIKDSWEEEDEEPTPAPVVKPAPKKAVAAAKVVKKKGKSVEAPKESSKEEPLDPIADKLRLQRLVEEADYQATAELFGAKTEEKRFDIFIPKSESDFMEYDEII</sequence>
<dbReference type="Proteomes" id="UP001642260">
    <property type="component" value="Unassembled WGS sequence"/>
</dbReference>
<gene>
    <name evidence="2" type="ORF">ERUC_LOCUS18546</name>
</gene>
<dbReference type="PANTHER" id="PTHR21681:SF1">
    <property type="entry name" value="EUKARYOTIC TRANSLATION INITIATION FACTOR 3 SUBUNIT J"/>
    <property type="match status" value="1"/>
</dbReference>